<evidence type="ECO:0000313" key="2">
    <source>
        <dbReference type="EMBL" id="CAD1826132.1"/>
    </source>
</evidence>
<proteinExistence type="predicted"/>
<gene>
    <name evidence="2" type="ORF">CB5_LOCUS9343</name>
</gene>
<feature type="compositionally biased region" description="Pro residues" evidence="1">
    <location>
        <begin position="103"/>
        <end position="115"/>
    </location>
</feature>
<sequence length="258" mass="28893">MQSSWKLGEFSPTNAPVARSVLCRFFFPQRHEVRSLPVTARDATRLFKCFSAEHPILNPSAASPFPPPLLLLLLLLRRGGAAAAPRRALDRQSPSHRLRPLPIGAPRPVRAPPPHPPRRVRGPPPPPHRGLSPSPLRARALRPRGRPLARRLPVPRRPPLPIGAPRRCPEGVRRNGEPRPFPDASFLAFVANSCAEAGLLDPCIRLLNRASEFNSRLEPYTVNKVMSLLIARNRIQDAVFLFREQLNSQLFMPDVWSF</sequence>
<dbReference type="AlphaFoldDB" id="A0A6V7P5R4"/>
<accession>A0A6V7P5R4</accession>
<reference evidence="2" key="1">
    <citation type="submission" date="2020-07" db="EMBL/GenBank/DDBJ databases">
        <authorList>
            <person name="Lin J."/>
        </authorList>
    </citation>
    <scope>NUCLEOTIDE SEQUENCE</scope>
</reference>
<dbReference type="EMBL" id="LR862145">
    <property type="protein sequence ID" value="CAD1826132.1"/>
    <property type="molecule type" value="Genomic_DNA"/>
</dbReference>
<organism evidence="2">
    <name type="scientific">Ananas comosus var. bracteatus</name>
    <name type="common">red pineapple</name>
    <dbReference type="NCBI Taxonomy" id="296719"/>
    <lineage>
        <taxon>Eukaryota</taxon>
        <taxon>Viridiplantae</taxon>
        <taxon>Streptophyta</taxon>
        <taxon>Embryophyta</taxon>
        <taxon>Tracheophyta</taxon>
        <taxon>Spermatophyta</taxon>
        <taxon>Magnoliopsida</taxon>
        <taxon>Liliopsida</taxon>
        <taxon>Poales</taxon>
        <taxon>Bromeliaceae</taxon>
        <taxon>Bromelioideae</taxon>
        <taxon>Ananas</taxon>
    </lineage>
</organism>
<evidence type="ECO:0008006" key="3">
    <source>
        <dbReference type="Google" id="ProtNLM"/>
    </source>
</evidence>
<name>A0A6V7P5R4_ANACO</name>
<feature type="region of interest" description="Disordered" evidence="1">
    <location>
        <begin position="84"/>
        <end position="173"/>
    </location>
</feature>
<feature type="compositionally biased region" description="Low complexity" evidence="1">
    <location>
        <begin position="129"/>
        <end position="138"/>
    </location>
</feature>
<evidence type="ECO:0000256" key="1">
    <source>
        <dbReference type="SAM" id="MobiDB-lite"/>
    </source>
</evidence>
<feature type="compositionally biased region" description="Basic residues" evidence="1">
    <location>
        <begin position="139"/>
        <end position="149"/>
    </location>
</feature>
<protein>
    <recommendedName>
        <fullName evidence="3">Pentatricopeptide repeat-containing protein</fullName>
    </recommendedName>
</protein>